<proteinExistence type="inferred from homology"/>
<name>A0AAV4HWJ6_9GAST</name>
<evidence type="ECO:0000313" key="5">
    <source>
        <dbReference type="Proteomes" id="UP000762676"/>
    </source>
</evidence>
<evidence type="ECO:0000256" key="2">
    <source>
        <dbReference type="ARBA" id="ARBA00022723"/>
    </source>
</evidence>
<comment type="similarity">
    <text evidence="1">Belongs to the cytochrome P450 family.</text>
</comment>
<sequence>MRSNTGGEDPNKGIVTASGPLWKEQRTVSLYILRAFGMGKNILALKISEEVSAYLNKLTELRGEPSEVHTLTRTAVANIICSIIVGKRFEYDDDYFIQFVWRLAEVFRLSQRTSMFTVFPWLRYLPGDLFKAKERMAHFRNIIDHFCLHYIEKTRNEDPELNSENFISAYLHEKEKREKQGQDTTLDDENLSRVLFNLFLAGTDTISTSIAWFMVHILHHPEVQEKMFAEISDVVGTERAPTMHDKNKLNYTMAAITEALRLAGPPFG</sequence>
<dbReference type="SUPFAM" id="SSF48264">
    <property type="entry name" value="Cytochrome P450"/>
    <property type="match status" value="1"/>
</dbReference>
<reference evidence="4 5" key="1">
    <citation type="journal article" date="2021" name="Elife">
        <title>Chloroplast acquisition without the gene transfer in kleptoplastic sea slugs, Plakobranchus ocellatus.</title>
        <authorList>
            <person name="Maeda T."/>
            <person name="Takahashi S."/>
            <person name="Yoshida T."/>
            <person name="Shimamura S."/>
            <person name="Takaki Y."/>
            <person name="Nagai Y."/>
            <person name="Toyoda A."/>
            <person name="Suzuki Y."/>
            <person name="Arimoto A."/>
            <person name="Ishii H."/>
            <person name="Satoh N."/>
            <person name="Nishiyama T."/>
            <person name="Hasebe M."/>
            <person name="Maruyama T."/>
            <person name="Minagawa J."/>
            <person name="Obokata J."/>
            <person name="Shigenobu S."/>
        </authorList>
    </citation>
    <scope>NUCLEOTIDE SEQUENCE [LARGE SCALE GENOMIC DNA]</scope>
</reference>
<comment type="caution">
    <text evidence="4">The sequence shown here is derived from an EMBL/GenBank/DDBJ whole genome shotgun (WGS) entry which is preliminary data.</text>
</comment>
<organism evidence="4 5">
    <name type="scientific">Elysia marginata</name>
    <dbReference type="NCBI Taxonomy" id="1093978"/>
    <lineage>
        <taxon>Eukaryota</taxon>
        <taxon>Metazoa</taxon>
        <taxon>Spiralia</taxon>
        <taxon>Lophotrochozoa</taxon>
        <taxon>Mollusca</taxon>
        <taxon>Gastropoda</taxon>
        <taxon>Heterobranchia</taxon>
        <taxon>Euthyneura</taxon>
        <taxon>Panpulmonata</taxon>
        <taxon>Sacoglossa</taxon>
        <taxon>Placobranchoidea</taxon>
        <taxon>Plakobranchidae</taxon>
        <taxon>Elysia</taxon>
    </lineage>
</organism>
<keyword evidence="3" id="KW-0408">Iron</keyword>
<dbReference type="PANTHER" id="PTHR24300">
    <property type="entry name" value="CYTOCHROME P450 508A4-RELATED"/>
    <property type="match status" value="1"/>
</dbReference>
<dbReference type="EMBL" id="BMAT01002208">
    <property type="protein sequence ID" value="GFS01748.1"/>
    <property type="molecule type" value="Genomic_DNA"/>
</dbReference>
<dbReference type="PANTHER" id="PTHR24300:SF403">
    <property type="entry name" value="CYTOCHROME P450 306A1"/>
    <property type="match status" value="1"/>
</dbReference>
<evidence type="ECO:0000256" key="1">
    <source>
        <dbReference type="ARBA" id="ARBA00010617"/>
    </source>
</evidence>
<evidence type="ECO:0000256" key="3">
    <source>
        <dbReference type="ARBA" id="ARBA00023004"/>
    </source>
</evidence>
<dbReference type="InterPro" id="IPR050182">
    <property type="entry name" value="Cytochrome_P450_fam2"/>
</dbReference>
<dbReference type="Gene3D" id="1.10.630.10">
    <property type="entry name" value="Cytochrome P450"/>
    <property type="match status" value="1"/>
</dbReference>
<dbReference type="InterPro" id="IPR001128">
    <property type="entry name" value="Cyt_P450"/>
</dbReference>
<dbReference type="GO" id="GO:0020037">
    <property type="term" value="F:heme binding"/>
    <property type="evidence" value="ECO:0007669"/>
    <property type="project" value="InterPro"/>
</dbReference>
<dbReference type="GO" id="GO:0016712">
    <property type="term" value="F:oxidoreductase activity, acting on paired donors, with incorporation or reduction of molecular oxygen, reduced flavin or flavoprotein as one donor, and incorporation of one atom of oxygen"/>
    <property type="evidence" value="ECO:0007669"/>
    <property type="project" value="TreeGrafter"/>
</dbReference>
<accession>A0AAV4HWJ6</accession>
<dbReference type="GO" id="GO:0006805">
    <property type="term" value="P:xenobiotic metabolic process"/>
    <property type="evidence" value="ECO:0007669"/>
    <property type="project" value="TreeGrafter"/>
</dbReference>
<gene>
    <name evidence="4" type="ORF">ElyMa_001105800</name>
</gene>
<keyword evidence="2" id="KW-0479">Metal-binding</keyword>
<keyword evidence="5" id="KW-1185">Reference proteome</keyword>
<dbReference type="InterPro" id="IPR002401">
    <property type="entry name" value="Cyt_P450_E_grp-I"/>
</dbReference>
<dbReference type="Pfam" id="PF00067">
    <property type="entry name" value="p450"/>
    <property type="match status" value="1"/>
</dbReference>
<protein>
    <submittedName>
        <fullName evidence="4">Cytochrome P450 II f2-like protein II</fullName>
    </submittedName>
</protein>
<dbReference type="GO" id="GO:0006082">
    <property type="term" value="P:organic acid metabolic process"/>
    <property type="evidence" value="ECO:0007669"/>
    <property type="project" value="TreeGrafter"/>
</dbReference>
<dbReference type="GO" id="GO:0008395">
    <property type="term" value="F:steroid hydroxylase activity"/>
    <property type="evidence" value="ECO:0007669"/>
    <property type="project" value="TreeGrafter"/>
</dbReference>
<dbReference type="AlphaFoldDB" id="A0AAV4HWJ6"/>
<dbReference type="Proteomes" id="UP000762676">
    <property type="component" value="Unassembled WGS sequence"/>
</dbReference>
<dbReference type="GO" id="GO:0005506">
    <property type="term" value="F:iron ion binding"/>
    <property type="evidence" value="ECO:0007669"/>
    <property type="project" value="InterPro"/>
</dbReference>
<dbReference type="PRINTS" id="PR00463">
    <property type="entry name" value="EP450I"/>
</dbReference>
<dbReference type="InterPro" id="IPR036396">
    <property type="entry name" value="Cyt_P450_sf"/>
</dbReference>
<dbReference type="GO" id="GO:0005737">
    <property type="term" value="C:cytoplasm"/>
    <property type="evidence" value="ECO:0007669"/>
    <property type="project" value="TreeGrafter"/>
</dbReference>
<evidence type="ECO:0000313" key="4">
    <source>
        <dbReference type="EMBL" id="GFS01748.1"/>
    </source>
</evidence>